<dbReference type="Proteomes" id="UP000245992">
    <property type="component" value="Unassembled WGS sequence"/>
</dbReference>
<evidence type="ECO:0000313" key="1">
    <source>
        <dbReference type="EMBL" id="PVE13145.1"/>
    </source>
</evidence>
<comment type="caution">
    <text evidence="1">The sequence shown here is derived from an EMBL/GenBank/DDBJ whole genome shotgun (WGS) entry which is preliminary data.</text>
</comment>
<evidence type="ECO:0000313" key="2">
    <source>
        <dbReference type="Proteomes" id="UP000245992"/>
    </source>
</evidence>
<organism evidence="1 2">
    <name type="scientific">Streptomyces scopuliridis RB72</name>
    <dbReference type="NCBI Taxonomy" id="1440053"/>
    <lineage>
        <taxon>Bacteria</taxon>
        <taxon>Bacillati</taxon>
        <taxon>Actinomycetota</taxon>
        <taxon>Actinomycetes</taxon>
        <taxon>Kitasatosporales</taxon>
        <taxon>Streptomycetaceae</taxon>
        <taxon>Streptomyces</taxon>
    </lineage>
</organism>
<dbReference type="RefSeq" id="WP_037729414.1">
    <property type="nucleotide sequence ID" value="NZ_AZSP01000040.1"/>
</dbReference>
<keyword evidence="2" id="KW-1185">Reference proteome</keyword>
<name>A0A2T7TDE1_9ACTN</name>
<dbReference type="STRING" id="1440053.GCA_000718095_07108"/>
<gene>
    <name evidence="1" type="ORF">Y717_22025</name>
</gene>
<dbReference type="EMBL" id="AZSP01000040">
    <property type="protein sequence ID" value="PVE13145.1"/>
    <property type="molecule type" value="Genomic_DNA"/>
</dbReference>
<protein>
    <recommendedName>
        <fullName evidence="3">PE domain-containing protein</fullName>
    </recommendedName>
</protein>
<dbReference type="OrthoDB" id="4304519at2"/>
<dbReference type="AlphaFoldDB" id="A0A2T7TDE1"/>
<reference evidence="1 2" key="1">
    <citation type="submission" date="2013-12" db="EMBL/GenBank/DDBJ databases">
        <title>Annotated genome of Streptomyces scopuliridis.</title>
        <authorList>
            <person name="Olson J.B."/>
        </authorList>
    </citation>
    <scope>NUCLEOTIDE SEQUENCE [LARGE SCALE GENOMIC DNA]</scope>
    <source>
        <strain evidence="1 2">RB72</strain>
    </source>
</reference>
<evidence type="ECO:0008006" key="3">
    <source>
        <dbReference type="Google" id="ProtNLM"/>
    </source>
</evidence>
<accession>A0A2T7TDE1</accession>
<proteinExistence type="predicted"/>
<sequence>MTEPKTPAQLADDAAEAVRAINHATQSQRPGWEFPGDAYSVVGALARMAAGLPQALDQIGYLPESMAGNLRSDKGTLDADLEDTYGALADAHDAAQTLYEALNRAHSALSPIAYQD</sequence>